<dbReference type="InterPro" id="IPR027417">
    <property type="entry name" value="P-loop_NTPase"/>
</dbReference>
<gene>
    <name evidence="6" type="ORF">LPQ35_04235</name>
</gene>
<comment type="function">
    <text evidence="4">Has nucleotide phosphatase activity towards ATP, GTP, CTP, TTP and UTP. May hydrolyze nucleoside diphosphates with lower efficiency.</text>
</comment>
<evidence type="ECO:0000313" key="6">
    <source>
        <dbReference type="EMBL" id="XAT64580.1"/>
    </source>
</evidence>
<evidence type="ECO:0000313" key="7">
    <source>
        <dbReference type="Proteomes" id="UP001492541"/>
    </source>
</evidence>
<feature type="binding site" evidence="4">
    <location>
        <begin position="96"/>
        <end position="103"/>
    </location>
    <ligand>
        <name>ATP</name>
        <dbReference type="ChEBI" id="CHEBI:30616"/>
    </ligand>
</feature>
<dbReference type="HAMAP" id="MF_00796">
    <property type="entry name" value="NTPase_1"/>
    <property type="match status" value="1"/>
</dbReference>
<dbReference type="Gene3D" id="3.40.50.300">
    <property type="entry name" value="P-loop containing nucleotide triphosphate hydrolases"/>
    <property type="match status" value="1"/>
</dbReference>
<dbReference type="CDD" id="cd19482">
    <property type="entry name" value="RecA-like_Thep1"/>
    <property type="match status" value="1"/>
</dbReference>
<reference evidence="6 7" key="1">
    <citation type="submission" date="2021-11" db="EMBL/GenBank/DDBJ databases">
        <title>Whole genome of Geoglobus acetivorans.</title>
        <authorList>
            <person name="Liu D."/>
        </authorList>
    </citation>
    <scope>NUCLEOTIDE SEQUENCE [LARGE SCALE GENOMIC DNA]</scope>
    <source>
        <strain evidence="6 7">SBH6</strain>
    </source>
</reference>
<protein>
    <recommendedName>
        <fullName evidence="4">Nucleoside-triphosphatase LPQ35_04235</fullName>
        <shortName evidence="4">NTPase</shortName>
        <ecNumber evidence="4">3.6.1.15</ecNumber>
    </recommendedName>
    <alternativeName>
        <fullName evidence="4">Nucleoside triphosphate phosphohydrolase</fullName>
    </alternativeName>
</protein>
<keyword evidence="7" id="KW-1185">Reference proteome</keyword>
<keyword evidence="2 4" id="KW-0378">Hydrolase</keyword>
<dbReference type="InterPro" id="IPR004948">
    <property type="entry name" value="Nuc-triphosphatase_THEP1"/>
</dbReference>
<proteinExistence type="inferred from homology"/>
<organism evidence="6 7">
    <name type="scientific">Geoglobus acetivorans</name>
    <dbReference type="NCBI Taxonomy" id="565033"/>
    <lineage>
        <taxon>Archaea</taxon>
        <taxon>Methanobacteriati</taxon>
        <taxon>Methanobacteriota</taxon>
        <taxon>Archaeoglobi</taxon>
        <taxon>Archaeoglobales</taxon>
        <taxon>Archaeoglobaceae</taxon>
        <taxon>Geoglobus</taxon>
    </lineage>
</organism>
<dbReference type="NCBIfam" id="NF010248">
    <property type="entry name" value="PRK13695.1"/>
    <property type="match status" value="1"/>
</dbReference>
<dbReference type="PANTHER" id="PTHR43146:SF1">
    <property type="entry name" value="CANCER-RELATED NUCLEOSIDE-TRIPHOSPHATASE"/>
    <property type="match status" value="1"/>
</dbReference>
<dbReference type="Proteomes" id="UP001492541">
    <property type="component" value="Chromosome"/>
</dbReference>
<dbReference type="GeneID" id="90448866"/>
<dbReference type="RefSeq" id="WP_193808009.1">
    <property type="nucleotide sequence ID" value="NZ_CP087714.1"/>
</dbReference>
<keyword evidence="3 4" id="KW-0067">ATP-binding</keyword>
<comment type="catalytic activity">
    <reaction evidence="4">
        <text>a ribonucleoside 5'-triphosphate + H2O = a ribonucleoside 5'-diphosphate + phosphate + H(+)</text>
        <dbReference type="Rhea" id="RHEA:23680"/>
        <dbReference type="ChEBI" id="CHEBI:15377"/>
        <dbReference type="ChEBI" id="CHEBI:15378"/>
        <dbReference type="ChEBI" id="CHEBI:43474"/>
        <dbReference type="ChEBI" id="CHEBI:57930"/>
        <dbReference type="ChEBI" id="CHEBI:61557"/>
        <dbReference type="EC" id="3.6.1.15"/>
    </reaction>
</comment>
<dbReference type="EC" id="3.6.1.15" evidence="4"/>
<evidence type="ECO:0000256" key="2">
    <source>
        <dbReference type="ARBA" id="ARBA00022801"/>
    </source>
</evidence>
<evidence type="ECO:0000259" key="5">
    <source>
        <dbReference type="SMART" id="SM00382"/>
    </source>
</evidence>
<dbReference type="SMART" id="SM00382">
    <property type="entry name" value="AAA"/>
    <property type="match status" value="1"/>
</dbReference>
<dbReference type="PANTHER" id="PTHR43146">
    <property type="entry name" value="CANCER-RELATED NUCLEOSIDE-TRIPHOSPHATASE"/>
    <property type="match status" value="1"/>
</dbReference>
<feature type="binding site" evidence="4">
    <location>
        <begin position="7"/>
        <end position="14"/>
    </location>
    <ligand>
        <name>ATP</name>
        <dbReference type="ChEBI" id="CHEBI:30616"/>
    </ligand>
</feature>
<sequence length="169" mass="19243">MRVAITGKPGSGKTTACLKIYESLKDRMQISGFITKEIRERGLRIGFSIIDLSTGEETLLARKGEGFPRVGKYRVFVENMDAVAERIQKSWSTSDIVIIDEVGPMELKSREFVSAMERLLESKTDLIVTVHYRSNHPLVMKIKKEFEVVILTPENRNQVVEEVLKRIDS</sequence>
<accession>A0ABZ3H4U6</accession>
<dbReference type="EMBL" id="CP087714">
    <property type="protein sequence ID" value="XAT64580.1"/>
    <property type="molecule type" value="Genomic_DNA"/>
</dbReference>
<dbReference type="InterPro" id="IPR003593">
    <property type="entry name" value="AAA+_ATPase"/>
</dbReference>
<feature type="domain" description="AAA+ ATPase" evidence="5">
    <location>
        <begin position="2"/>
        <end position="154"/>
    </location>
</feature>
<evidence type="ECO:0000256" key="1">
    <source>
        <dbReference type="ARBA" id="ARBA00022741"/>
    </source>
</evidence>
<dbReference type="SUPFAM" id="SSF52540">
    <property type="entry name" value="P-loop containing nucleoside triphosphate hydrolases"/>
    <property type="match status" value="1"/>
</dbReference>
<evidence type="ECO:0000256" key="4">
    <source>
        <dbReference type="HAMAP-Rule" id="MF_00796"/>
    </source>
</evidence>
<evidence type="ECO:0000256" key="3">
    <source>
        <dbReference type="ARBA" id="ARBA00022840"/>
    </source>
</evidence>
<name>A0ABZ3H4U6_GEOAI</name>
<keyword evidence="1 4" id="KW-0547">Nucleotide-binding</keyword>
<comment type="similarity">
    <text evidence="4">Belongs to the THEP1 NTPase family.</text>
</comment>
<dbReference type="Pfam" id="PF03266">
    <property type="entry name" value="NTPase_1"/>
    <property type="match status" value="1"/>
</dbReference>